<sequence>MSRPTPAQDAWKTPEIREAESALDSTVSKSRELLKNLEKIRLKPLPQTDSPERIEALKLAAGKPDAPAALRLVKRKVDAGELSWQDVASGRAFADPEVRALADAKLGDAKDMYEEMQEGLSPEEVLEARTGSRDLLAESSRTTAQASVEEPKGFSNADPLASSSSAYDSRPSHDGPSPSGPSHSGSSHSGPSHSGPSHPAPAPGRHSAPRPDDDYTDPLADRGRPAPDPDQGRHSAPRHEEPRMRFTDPDDDYADPLTDRPTPKRPEPPTPRRPRGEDRSGGDDDYFGGSPLG</sequence>
<protein>
    <submittedName>
        <fullName evidence="2">Uncharacterized protein</fullName>
    </submittedName>
</protein>
<evidence type="ECO:0000313" key="3">
    <source>
        <dbReference type="Proteomes" id="UP001330812"/>
    </source>
</evidence>
<gene>
    <name evidence="2" type="ORF">VSH64_00705</name>
</gene>
<proteinExistence type="predicted"/>
<evidence type="ECO:0000256" key="1">
    <source>
        <dbReference type="SAM" id="MobiDB-lite"/>
    </source>
</evidence>
<dbReference type="Proteomes" id="UP001330812">
    <property type="component" value="Chromosome"/>
</dbReference>
<accession>A0ABZ1I8I2</accession>
<feature type="compositionally biased region" description="Basic and acidic residues" evidence="1">
    <location>
        <begin position="257"/>
        <end position="267"/>
    </location>
</feature>
<keyword evidence="3" id="KW-1185">Reference proteome</keyword>
<organism evidence="2 3">
    <name type="scientific">Amycolatopsis rhabdoformis</name>
    <dbReference type="NCBI Taxonomy" id="1448059"/>
    <lineage>
        <taxon>Bacteria</taxon>
        <taxon>Bacillati</taxon>
        <taxon>Actinomycetota</taxon>
        <taxon>Actinomycetes</taxon>
        <taxon>Pseudonocardiales</taxon>
        <taxon>Pseudonocardiaceae</taxon>
        <taxon>Amycolatopsis</taxon>
    </lineage>
</organism>
<dbReference type="RefSeq" id="WP_326569609.1">
    <property type="nucleotide sequence ID" value="NZ_CP142149.1"/>
</dbReference>
<name>A0ABZ1I8I2_9PSEU</name>
<dbReference type="EMBL" id="CP142149">
    <property type="protein sequence ID" value="WSE30665.1"/>
    <property type="molecule type" value="Genomic_DNA"/>
</dbReference>
<evidence type="ECO:0000313" key="2">
    <source>
        <dbReference type="EMBL" id="WSE30665.1"/>
    </source>
</evidence>
<reference evidence="2 3" key="1">
    <citation type="journal article" date="2015" name="Int. J. Syst. Evol. Microbiol.">
        <title>Amycolatopsis rhabdoformis sp. nov., an actinomycete isolated from a tropical forest soil.</title>
        <authorList>
            <person name="Souza W.R."/>
            <person name="Silva R.E."/>
            <person name="Goodfellow M."/>
            <person name="Busarakam K."/>
            <person name="Figueiro F.S."/>
            <person name="Ferreira D."/>
            <person name="Rodrigues-Filho E."/>
            <person name="Moraes L.A.B."/>
            <person name="Zucchi T.D."/>
        </authorList>
    </citation>
    <scope>NUCLEOTIDE SEQUENCE [LARGE SCALE GENOMIC DNA]</scope>
    <source>
        <strain evidence="2 3">NCIMB 14900</strain>
    </source>
</reference>
<feature type="compositionally biased region" description="Low complexity" evidence="1">
    <location>
        <begin position="157"/>
        <end position="197"/>
    </location>
</feature>
<feature type="compositionally biased region" description="Basic and acidic residues" evidence="1">
    <location>
        <begin position="209"/>
        <end position="248"/>
    </location>
</feature>
<feature type="region of interest" description="Disordered" evidence="1">
    <location>
        <begin position="112"/>
        <end position="293"/>
    </location>
</feature>
<feature type="compositionally biased region" description="Basic and acidic residues" evidence="1">
    <location>
        <begin position="126"/>
        <end position="136"/>
    </location>
</feature>
<feature type="region of interest" description="Disordered" evidence="1">
    <location>
        <begin position="1"/>
        <end position="24"/>
    </location>
</feature>